<dbReference type="SMART" id="SM00633">
    <property type="entry name" value="Glyco_10"/>
    <property type="match status" value="1"/>
</dbReference>
<evidence type="ECO:0000259" key="6">
    <source>
        <dbReference type="PROSITE" id="PS51760"/>
    </source>
</evidence>
<evidence type="ECO:0000256" key="4">
    <source>
        <dbReference type="ARBA" id="ARBA00023326"/>
    </source>
</evidence>
<dbReference type="Pfam" id="PF00331">
    <property type="entry name" value="Glyco_hydro_10"/>
    <property type="match status" value="1"/>
</dbReference>
<feature type="domain" description="GH10" evidence="6">
    <location>
        <begin position="216"/>
        <end position="510"/>
    </location>
</feature>
<dbReference type="InterPro" id="IPR044846">
    <property type="entry name" value="GH10"/>
</dbReference>
<name>A0A022RFV6_ERYGU</name>
<dbReference type="AlphaFoldDB" id="A0A022RFV6"/>
<dbReference type="GO" id="GO:0031176">
    <property type="term" value="F:endo-1,4-beta-xylanase activity"/>
    <property type="evidence" value="ECO:0000318"/>
    <property type="project" value="GO_Central"/>
</dbReference>
<reference evidence="7 8" key="1">
    <citation type="journal article" date="2013" name="Proc. Natl. Acad. Sci. U.S.A.">
        <title>Fine-scale variation in meiotic recombination in Mimulus inferred from population shotgun sequencing.</title>
        <authorList>
            <person name="Hellsten U."/>
            <person name="Wright K.M."/>
            <person name="Jenkins J."/>
            <person name="Shu S."/>
            <person name="Yuan Y."/>
            <person name="Wessler S.R."/>
            <person name="Schmutz J."/>
            <person name="Willis J.H."/>
            <person name="Rokhsar D.S."/>
        </authorList>
    </citation>
    <scope>NUCLEOTIDE SEQUENCE [LARGE SCALE GENOMIC DNA]</scope>
    <source>
        <strain evidence="8">cv. DUN x IM62</strain>
    </source>
</reference>
<evidence type="ECO:0000256" key="5">
    <source>
        <dbReference type="SAM" id="SignalP"/>
    </source>
</evidence>
<protein>
    <recommendedName>
        <fullName evidence="6">GH10 domain-containing protein</fullName>
    </recommendedName>
</protein>
<evidence type="ECO:0000313" key="7">
    <source>
        <dbReference type="EMBL" id="EYU39071.1"/>
    </source>
</evidence>
<dbReference type="Proteomes" id="UP000030748">
    <property type="component" value="Unassembled WGS sequence"/>
</dbReference>
<keyword evidence="2" id="KW-0378">Hydrolase</keyword>
<dbReference type="InterPro" id="IPR017853">
    <property type="entry name" value="GH"/>
</dbReference>
<keyword evidence="4" id="KW-0624">Polysaccharide degradation</keyword>
<dbReference type="PANTHER" id="PTHR31490">
    <property type="entry name" value="GLYCOSYL HYDROLASE"/>
    <property type="match status" value="1"/>
</dbReference>
<dbReference type="InterPro" id="IPR001000">
    <property type="entry name" value="GH10_dom"/>
</dbReference>
<dbReference type="SUPFAM" id="SSF51445">
    <property type="entry name" value="(Trans)glycosidases"/>
    <property type="match status" value="1"/>
</dbReference>
<proteinExistence type="inferred from homology"/>
<organism evidence="7 8">
    <name type="scientific">Erythranthe guttata</name>
    <name type="common">Yellow monkey flower</name>
    <name type="synonym">Mimulus guttatus</name>
    <dbReference type="NCBI Taxonomy" id="4155"/>
    <lineage>
        <taxon>Eukaryota</taxon>
        <taxon>Viridiplantae</taxon>
        <taxon>Streptophyta</taxon>
        <taxon>Embryophyta</taxon>
        <taxon>Tracheophyta</taxon>
        <taxon>Spermatophyta</taxon>
        <taxon>Magnoliopsida</taxon>
        <taxon>eudicotyledons</taxon>
        <taxon>Gunneridae</taxon>
        <taxon>Pentapetalae</taxon>
        <taxon>asterids</taxon>
        <taxon>lamiids</taxon>
        <taxon>Lamiales</taxon>
        <taxon>Phrymaceae</taxon>
        <taxon>Erythranthe</taxon>
    </lineage>
</organism>
<sequence>MAKFVNYFLFVVTILNLGFGLQVHAVPYDHSYTHECLAKPIKPQYDGGIVVNPELNEGLYGWTSVGDANIKHGKSYDGNKYIIASERKQSFHSFSQKFILQKEKLYTFSAWLQVSDGNADVAAVFKTKTGYEIAGWVTARKGCWSMLKGGLVVNTSGPTELYFESNNTKVDIWADSISLQPFTHQEWKSHQQQNIEKFRKSKVKFQAVDKHGQPIPNATVSIKQRRPNFPVGCAINQNILQNSAYQNWFTTRFKYTVFENELKWYSNERSRGSEDYSASDALVKFAQSRGVAVRGHNVFWANPADQPNWVPGLSSNDLWAASNKRINSVMGRYRGQLFHWDVMNENLHFNFFESKLGWNASTVFYGKANAIDGKTTPFLNEYNTIEESGDGTSSPSKYLQKISEMRKNGYNGPLGIGVQGHFTNANLPYLRSAIDQLASAKLPIWVTELDVKSGPNQASYLEKILWEIHSHSAVQGIIIWSAWSPNGCYVMCLTDNNFRNLATGNIVDKVMNQWTHAADLPGPTDSNGIFETSLYHGEYEVKINHPNGDAVSNLHEINLLPNDEAQDTYRITINV</sequence>
<evidence type="ECO:0000256" key="2">
    <source>
        <dbReference type="ARBA" id="ARBA00022801"/>
    </source>
</evidence>
<keyword evidence="5" id="KW-0732">Signal</keyword>
<keyword evidence="8" id="KW-1185">Reference proteome</keyword>
<dbReference type="EMBL" id="KI630456">
    <property type="protein sequence ID" value="EYU39071.1"/>
    <property type="molecule type" value="Genomic_DNA"/>
</dbReference>
<dbReference type="Gene3D" id="2.60.120.260">
    <property type="entry name" value="Galactose-binding domain-like"/>
    <property type="match status" value="1"/>
</dbReference>
<gene>
    <name evidence="7" type="ORF">MIMGU_mgv1a003597mg</name>
</gene>
<dbReference type="PROSITE" id="PS51760">
    <property type="entry name" value="GH10_2"/>
    <property type="match status" value="1"/>
</dbReference>
<comment type="similarity">
    <text evidence="1">Belongs to the glycosyl hydrolase 10 (cellulase F) family.</text>
</comment>
<accession>A0A022RFV6</accession>
<dbReference type="GO" id="GO:0045493">
    <property type="term" value="P:xylan catabolic process"/>
    <property type="evidence" value="ECO:0000318"/>
    <property type="project" value="GO_Central"/>
</dbReference>
<dbReference type="SUPFAM" id="SSF49785">
    <property type="entry name" value="Galactose-binding domain-like"/>
    <property type="match status" value="1"/>
</dbReference>
<evidence type="ECO:0000313" key="8">
    <source>
        <dbReference type="Proteomes" id="UP000030748"/>
    </source>
</evidence>
<feature type="signal peptide" evidence="5">
    <location>
        <begin position="1"/>
        <end position="25"/>
    </location>
</feature>
<evidence type="ECO:0000256" key="1">
    <source>
        <dbReference type="ARBA" id="ARBA00007495"/>
    </source>
</evidence>
<dbReference type="InterPro" id="IPR008979">
    <property type="entry name" value="Galactose-bd-like_sf"/>
</dbReference>
<feature type="chain" id="PRO_5001505093" description="GH10 domain-containing protein" evidence="5">
    <location>
        <begin position="26"/>
        <end position="575"/>
    </location>
</feature>
<dbReference type="STRING" id="4155.A0A022RFV6"/>
<keyword evidence="3" id="KW-0119">Carbohydrate metabolism</keyword>
<dbReference type="Gene3D" id="3.20.20.80">
    <property type="entry name" value="Glycosidases"/>
    <property type="match status" value="1"/>
</dbReference>
<dbReference type="PANTHER" id="PTHR31490:SF2">
    <property type="entry name" value="GLYCOSYL HYDROLASE FAMILY 10 PROTEIN"/>
    <property type="match status" value="1"/>
</dbReference>
<evidence type="ECO:0000256" key="3">
    <source>
        <dbReference type="ARBA" id="ARBA00023277"/>
    </source>
</evidence>
<dbReference type="eggNOG" id="ENOG502QSCW">
    <property type="taxonomic scope" value="Eukaryota"/>
</dbReference>